<keyword evidence="2" id="KW-1185">Reference proteome</keyword>
<protein>
    <recommendedName>
        <fullName evidence="3">HNH nuclease domain-containing protein</fullName>
    </recommendedName>
</protein>
<dbReference type="InterPro" id="IPR044925">
    <property type="entry name" value="His-Me_finger_sf"/>
</dbReference>
<dbReference type="SUPFAM" id="SSF54060">
    <property type="entry name" value="His-Me finger endonucleases"/>
    <property type="match status" value="1"/>
</dbReference>
<reference evidence="1 2" key="1">
    <citation type="submission" date="2016-01" db="EMBL/GenBank/DDBJ databases">
        <title>Streptomyces amritsarensis strain MTCC 11845 genome sequencing and assembly.</title>
        <authorList>
            <person name="Sharma D."/>
            <person name="Nair G.R."/>
            <person name="Kaur G."/>
            <person name="Manhas R.K."/>
            <person name="Mayilraj S."/>
        </authorList>
    </citation>
    <scope>NUCLEOTIDE SEQUENCE [LARGE SCALE GENOMIC DNA]</scope>
    <source>
        <strain evidence="1 2">MTCC 11845</strain>
    </source>
</reference>
<gene>
    <name evidence="1" type="ORF">AVW11_03830</name>
</gene>
<accession>A0ABX3G8Q8</accession>
<sequence>MTPACWEWSGARTARGYGRVRIGRREFGAHRVALVVATGKPLGDGAHACHACDTPPCVNPGHLFHGDAKVNALDMISKGRRVITPCVGENNGQSKLTEADVRWMRAHPEVDHSSVASALGVSVSLVRQVRRGVGWRWVA</sequence>
<dbReference type="InterPro" id="IPR044930">
    <property type="entry name" value="Homing_endonuclease_His-Me"/>
</dbReference>
<evidence type="ECO:0000313" key="1">
    <source>
        <dbReference type="EMBL" id="OLZ72532.1"/>
    </source>
</evidence>
<organism evidence="1 2">
    <name type="scientific">Streptomyces amritsarensis</name>
    <dbReference type="NCBI Taxonomy" id="681158"/>
    <lineage>
        <taxon>Bacteria</taxon>
        <taxon>Bacillati</taxon>
        <taxon>Actinomycetota</taxon>
        <taxon>Actinomycetes</taxon>
        <taxon>Kitasatosporales</taxon>
        <taxon>Streptomycetaceae</taxon>
        <taxon>Streptomyces</taxon>
    </lineage>
</organism>
<dbReference type="Gene3D" id="3.90.75.10">
    <property type="entry name" value="Homing Intron 3 (I-ppo) Encoded Endonuclease, Chain A"/>
    <property type="match status" value="1"/>
</dbReference>
<name>A0ABX3G8Q8_9ACTN</name>
<proteinExistence type="predicted"/>
<evidence type="ECO:0008006" key="3">
    <source>
        <dbReference type="Google" id="ProtNLM"/>
    </source>
</evidence>
<dbReference type="Proteomes" id="UP000187151">
    <property type="component" value="Unassembled WGS sequence"/>
</dbReference>
<evidence type="ECO:0000313" key="2">
    <source>
        <dbReference type="Proteomes" id="UP000187151"/>
    </source>
</evidence>
<dbReference type="EMBL" id="MQUR01000005">
    <property type="protein sequence ID" value="OLZ72532.1"/>
    <property type="molecule type" value="Genomic_DNA"/>
</dbReference>
<comment type="caution">
    <text evidence="1">The sequence shown here is derived from an EMBL/GenBank/DDBJ whole genome shotgun (WGS) entry which is preliminary data.</text>
</comment>